<organism evidence="12 13">
    <name type="scientific">Centaurea solstitialis</name>
    <name type="common">yellow star-thistle</name>
    <dbReference type="NCBI Taxonomy" id="347529"/>
    <lineage>
        <taxon>Eukaryota</taxon>
        <taxon>Viridiplantae</taxon>
        <taxon>Streptophyta</taxon>
        <taxon>Embryophyta</taxon>
        <taxon>Tracheophyta</taxon>
        <taxon>Spermatophyta</taxon>
        <taxon>Magnoliopsida</taxon>
        <taxon>eudicotyledons</taxon>
        <taxon>Gunneridae</taxon>
        <taxon>Pentapetalae</taxon>
        <taxon>asterids</taxon>
        <taxon>campanulids</taxon>
        <taxon>Asterales</taxon>
        <taxon>Asteraceae</taxon>
        <taxon>Carduoideae</taxon>
        <taxon>Cardueae</taxon>
        <taxon>Centaureinae</taxon>
        <taxon>Centaurea</taxon>
    </lineage>
</organism>
<dbReference type="InterPro" id="IPR001841">
    <property type="entry name" value="Znf_RING"/>
</dbReference>
<proteinExistence type="predicted"/>
<dbReference type="InterPro" id="IPR013083">
    <property type="entry name" value="Znf_RING/FYVE/PHD"/>
</dbReference>
<keyword evidence="4" id="KW-0808">Transferase</keyword>
<evidence type="ECO:0000256" key="7">
    <source>
        <dbReference type="ARBA" id="ARBA00022786"/>
    </source>
</evidence>
<evidence type="ECO:0000256" key="3">
    <source>
        <dbReference type="ARBA" id="ARBA00012483"/>
    </source>
</evidence>
<feature type="region of interest" description="Disordered" evidence="10">
    <location>
        <begin position="479"/>
        <end position="526"/>
    </location>
</feature>
<evidence type="ECO:0000256" key="1">
    <source>
        <dbReference type="ARBA" id="ARBA00000900"/>
    </source>
</evidence>
<evidence type="ECO:0000256" key="4">
    <source>
        <dbReference type="ARBA" id="ARBA00022679"/>
    </source>
</evidence>
<dbReference type="Gene3D" id="3.30.40.10">
    <property type="entry name" value="Zinc/RING finger domain, C3HC4 (zinc finger)"/>
    <property type="match status" value="1"/>
</dbReference>
<evidence type="ECO:0000256" key="5">
    <source>
        <dbReference type="ARBA" id="ARBA00022723"/>
    </source>
</evidence>
<evidence type="ECO:0000313" key="13">
    <source>
        <dbReference type="Proteomes" id="UP001172457"/>
    </source>
</evidence>
<dbReference type="GO" id="GO:0061630">
    <property type="term" value="F:ubiquitin protein ligase activity"/>
    <property type="evidence" value="ECO:0007669"/>
    <property type="project" value="UniProtKB-EC"/>
</dbReference>
<evidence type="ECO:0000256" key="9">
    <source>
        <dbReference type="PROSITE-ProRule" id="PRU00175"/>
    </source>
</evidence>
<keyword evidence="7" id="KW-0833">Ubl conjugation pathway</keyword>
<evidence type="ECO:0000256" key="2">
    <source>
        <dbReference type="ARBA" id="ARBA00004906"/>
    </source>
</evidence>
<accession>A0AA38TJ38</accession>
<sequence>MPNRVTDMAEVGSSSILPQDGHNYCDTEEGEDEAWLNKITNDEWEISAECLWGHDYIRASHNINIGLNANRSLKAIYRNSIPFIWRVGARSIFLVPFYASRKSEEFWGSYLVNCQVLLCAFHFVQLYKLDLMQGQRSIFDPFPEVVDLNQGSNSNSTSMDESDDWNMLSPMERRLLNNDISSELNFSCVNNTNGHHNFRSFSSWDVGESSSRASLHDHVSNDGLKVEQNWSPLGTHDSRLEEQQHESSTIHPHASFIGGQAAAGPSNMQSSVPNHIPMNVNLNVGYGGTNIDDDGMGFMDLYKSARPETETSASSAGVGTSSDCGPGSSLGSWGLSCKRKALEGTSGQSLAGGSSSCFPQAEDIATRTVPICYNASTSLTISSALVNPVPPVNRHEQPSTRLGAGMRGVVGSDAFPSSSVTGVPESSRTHFGMRGSIPYNMSSTGNPTRRPNISSSHQPSNRQILLNEFLDQTSRGPIVIPPNSSNPSNQQPPLMHAPSMPRNAHHFPWGSNIGSRSGSSSSSAALPLERGSEANFRSLLRNNVQYHNFVPSSETRNLVQDPTNWSLATGSASTNGGGTPSSSRNATGSGGSRSFNAVWTPPHNPTAQSQQRLSEFPPWTLFPSAEAESGSQRGYFSSFPAGSSSTPEDNHITSGVSSQRHHHQPFSRSALLMEVPGDDWRALAADIEGRQRLVSEIRQVLNAMRRGENLRAEDYMLFDPFINGVAELHDRHRDMRLDVDNMSYEELLALEERIGNVNTGLSEEVILKSMRQRKHIAFMAISTQHLEPCCICQEEYDTGDNIGSLDCGHDFHTDCIKQWLAQKNICPICKMTGLATT</sequence>
<dbReference type="PROSITE" id="PS50089">
    <property type="entry name" value="ZF_RING_2"/>
    <property type="match status" value="1"/>
</dbReference>
<dbReference type="EC" id="2.3.2.27" evidence="3"/>
<feature type="compositionally biased region" description="Polar residues" evidence="10">
    <location>
        <begin position="632"/>
        <end position="658"/>
    </location>
</feature>
<keyword evidence="8" id="KW-0862">Zinc</keyword>
<feature type="region of interest" description="Disordered" evidence="10">
    <location>
        <begin position="632"/>
        <end position="665"/>
    </location>
</feature>
<feature type="compositionally biased region" description="Polar residues" evidence="10">
    <location>
        <begin position="415"/>
        <end position="426"/>
    </location>
</feature>
<dbReference type="GO" id="GO:0010228">
    <property type="term" value="P:vegetative to reproductive phase transition of meristem"/>
    <property type="evidence" value="ECO:0007669"/>
    <property type="project" value="UniProtKB-ARBA"/>
</dbReference>
<dbReference type="AlphaFoldDB" id="A0AA38TJ38"/>
<feature type="compositionally biased region" description="Low complexity" evidence="10">
    <location>
        <begin position="510"/>
        <end position="523"/>
    </location>
</feature>
<keyword evidence="5" id="KW-0479">Metal-binding</keyword>
<feature type="compositionally biased region" description="Polar residues" evidence="10">
    <location>
        <begin position="584"/>
        <end position="597"/>
    </location>
</feature>
<feature type="compositionally biased region" description="Polar residues" evidence="10">
    <location>
        <begin position="439"/>
        <end position="459"/>
    </location>
</feature>
<name>A0AA38TJ38_9ASTR</name>
<dbReference type="SUPFAM" id="SSF57850">
    <property type="entry name" value="RING/U-box"/>
    <property type="match status" value="1"/>
</dbReference>
<protein>
    <recommendedName>
        <fullName evidence="3">RING-type E3 ubiquitin transferase</fullName>
        <ecNumber evidence="3">2.3.2.27</ecNumber>
    </recommendedName>
</protein>
<dbReference type="InterPro" id="IPR045191">
    <property type="entry name" value="MBR1/2-like"/>
</dbReference>
<feature type="region of interest" description="Disordered" evidence="10">
    <location>
        <begin position="415"/>
        <end position="459"/>
    </location>
</feature>
<evidence type="ECO:0000313" key="12">
    <source>
        <dbReference type="EMBL" id="KAJ9560979.1"/>
    </source>
</evidence>
<dbReference type="GO" id="GO:0008270">
    <property type="term" value="F:zinc ion binding"/>
    <property type="evidence" value="ECO:0007669"/>
    <property type="project" value="UniProtKB-KW"/>
</dbReference>
<feature type="compositionally biased region" description="Low complexity" evidence="10">
    <location>
        <begin position="481"/>
        <end position="493"/>
    </location>
</feature>
<evidence type="ECO:0000256" key="6">
    <source>
        <dbReference type="ARBA" id="ARBA00022771"/>
    </source>
</evidence>
<gene>
    <name evidence="12" type="ORF">OSB04_006139</name>
</gene>
<comment type="catalytic activity">
    <reaction evidence="1">
        <text>S-ubiquitinyl-[E2 ubiquitin-conjugating enzyme]-L-cysteine + [acceptor protein]-L-lysine = [E2 ubiquitin-conjugating enzyme]-L-cysteine + N(6)-ubiquitinyl-[acceptor protein]-L-lysine.</text>
        <dbReference type="EC" id="2.3.2.27"/>
    </reaction>
</comment>
<comment type="caution">
    <text evidence="12">The sequence shown here is derived from an EMBL/GenBank/DDBJ whole genome shotgun (WGS) entry which is preliminary data.</text>
</comment>
<evidence type="ECO:0000259" key="11">
    <source>
        <dbReference type="PROSITE" id="PS50089"/>
    </source>
</evidence>
<keyword evidence="6 9" id="KW-0863">Zinc-finger</keyword>
<dbReference type="PANTHER" id="PTHR22937">
    <property type="entry name" value="E3 UBIQUITIN-PROTEIN LIGASE RNF165"/>
    <property type="match status" value="1"/>
</dbReference>
<reference evidence="12" key="1">
    <citation type="submission" date="2023-03" db="EMBL/GenBank/DDBJ databases">
        <title>Chromosome-scale reference genome and RAD-based genetic map of yellow starthistle (Centaurea solstitialis) reveal putative structural variation and QTLs associated with invader traits.</title>
        <authorList>
            <person name="Reatini B."/>
            <person name="Cang F.A."/>
            <person name="Jiang Q."/>
            <person name="Mckibben M.T.W."/>
            <person name="Barker M.S."/>
            <person name="Rieseberg L.H."/>
            <person name="Dlugosch K.M."/>
        </authorList>
    </citation>
    <scope>NUCLEOTIDE SEQUENCE</scope>
    <source>
        <strain evidence="12">CAN-66</strain>
        <tissue evidence="12">Leaf</tissue>
    </source>
</reference>
<dbReference type="EMBL" id="JARYMX010000002">
    <property type="protein sequence ID" value="KAJ9560979.1"/>
    <property type="molecule type" value="Genomic_DNA"/>
</dbReference>
<dbReference type="Pfam" id="PF13639">
    <property type="entry name" value="zf-RING_2"/>
    <property type="match status" value="1"/>
</dbReference>
<keyword evidence="13" id="KW-1185">Reference proteome</keyword>
<feature type="domain" description="RING-type" evidence="11">
    <location>
        <begin position="789"/>
        <end position="830"/>
    </location>
</feature>
<dbReference type="FunFam" id="3.30.40.10:FF:000309">
    <property type="entry name" value="E3 ubiquitin-protein ligase MBR2"/>
    <property type="match status" value="1"/>
</dbReference>
<evidence type="ECO:0000256" key="10">
    <source>
        <dbReference type="SAM" id="MobiDB-lite"/>
    </source>
</evidence>
<dbReference type="GO" id="GO:0043161">
    <property type="term" value="P:proteasome-mediated ubiquitin-dependent protein catabolic process"/>
    <property type="evidence" value="ECO:0007669"/>
    <property type="project" value="UniProtKB-ARBA"/>
</dbReference>
<feature type="region of interest" description="Disordered" evidence="10">
    <location>
        <begin position="564"/>
        <end position="612"/>
    </location>
</feature>
<comment type="pathway">
    <text evidence="2">Protein modification; protein ubiquitination.</text>
</comment>
<dbReference type="PANTHER" id="PTHR22937:SF216">
    <property type="entry name" value="RING-TYPE E3 UBIQUITIN TRANSFERASE"/>
    <property type="match status" value="1"/>
</dbReference>
<dbReference type="SMART" id="SM00184">
    <property type="entry name" value="RING"/>
    <property type="match status" value="1"/>
</dbReference>
<evidence type="ECO:0000256" key="8">
    <source>
        <dbReference type="ARBA" id="ARBA00022833"/>
    </source>
</evidence>
<dbReference type="Proteomes" id="UP001172457">
    <property type="component" value="Chromosome 2"/>
</dbReference>